<keyword evidence="3" id="KW-1185">Reference proteome</keyword>
<organism evidence="2 3">
    <name type="scientific">Phytophthora fragariaefolia</name>
    <dbReference type="NCBI Taxonomy" id="1490495"/>
    <lineage>
        <taxon>Eukaryota</taxon>
        <taxon>Sar</taxon>
        <taxon>Stramenopiles</taxon>
        <taxon>Oomycota</taxon>
        <taxon>Peronosporomycetes</taxon>
        <taxon>Peronosporales</taxon>
        <taxon>Peronosporaceae</taxon>
        <taxon>Phytophthora</taxon>
    </lineage>
</organism>
<evidence type="ECO:0000256" key="1">
    <source>
        <dbReference type="SAM" id="MobiDB-lite"/>
    </source>
</evidence>
<feature type="region of interest" description="Disordered" evidence="1">
    <location>
        <begin position="1"/>
        <end position="90"/>
    </location>
</feature>
<feature type="compositionally biased region" description="Acidic residues" evidence="1">
    <location>
        <begin position="1"/>
        <end position="10"/>
    </location>
</feature>
<name>A0A9W6XSA1_9STRA</name>
<dbReference type="EMBL" id="BSXT01001654">
    <property type="protein sequence ID" value="GMF44232.1"/>
    <property type="molecule type" value="Genomic_DNA"/>
</dbReference>
<comment type="caution">
    <text evidence="2">The sequence shown here is derived from an EMBL/GenBank/DDBJ whole genome shotgun (WGS) entry which is preliminary data.</text>
</comment>
<dbReference type="AlphaFoldDB" id="A0A9W6XSA1"/>
<feature type="region of interest" description="Disordered" evidence="1">
    <location>
        <begin position="209"/>
        <end position="240"/>
    </location>
</feature>
<protein>
    <submittedName>
        <fullName evidence="2">Unnamed protein product</fullName>
    </submittedName>
</protein>
<accession>A0A9W6XSA1</accession>
<feature type="compositionally biased region" description="Basic and acidic residues" evidence="1">
    <location>
        <begin position="222"/>
        <end position="237"/>
    </location>
</feature>
<gene>
    <name evidence="2" type="ORF">Pfra01_001530300</name>
</gene>
<evidence type="ECO:0000313" key="2">
    <source>
        <dbReference type="EMBL" id="GMF44232.1"/>
    </source>
</evidence>
<evidence type="ECO:0000313" key="3">
    <source>
        <dbReference type="Proteomes" id="UP001165121"/>
    </source>
</evidence>
<proteinExistence type="predicted"/>
<sequence length="347" mass="37410">MEDGEGDEEASSPRRDKPGVGSRRPREDDSDASSSKRLRSGSDRPLAVAGPLSSPRSGCDSTPSGVEASHTGPVHGPWMPTPRRVESRFGNAAPPSQYAVYSCSGIKDDDITKELDLDPATDQRRDYYIRHFHELQWNRNKKTSRRTLRTSLIAQMSPSAASGRSTQPRAVGDYNSCSSFTPFGGFGGDGLHTPSPFPERHTAVRSAAPTYHGSGDILSNEYENHPEPGSGSDDRQFTGRSSKLTPVCLAVGMEAAVRRDGSDPPDSVDRLETVEHLHTAVFAALRQDLAPLKAQPAQVSQTASNVRVDLGSRLAVLRTRVSARAGVGAESPRIGDSCCHYGFNRPT</sequence>
<dbReference type="Proteomes" id="UP001165121">
    <property type="component" value="Unassembled WGS sequence"/>
</dbReference>
<reference evidence="2" key="1">
    <citation type="submission" date="2023-04" db="EMBL/GenBank/DDBJ databases">
        <title>Phytophthora fragariaefolia NBRC 109709.</title>
        <authorList>
            <person name="Ichikawa N."/>
            <person name="Sato H."/>
            <person name="Tonouchi N."/>
        </authorList>
    </citation>
    <scope>NUCLEOTIDE SEQUENCE</scope>
    <source>
        <strain evidence="2">NBRC 109709</strain>
    </source>
</reference>
<feature type="compositionally biased region" description="Polar residues" evidence="1">
    <location>
        <begin position="54"/>
        <end position="64"/>
    </location>
</feature>